<dbReference type="InterPro" id="IPR031893">
    <property type="entry name" value="Phage_tail_APC"/>
</dbReference>
<dbReference type="Pfam" id="PF16778">
    <property type="entry name" value="Phage_tail_APC"/>
    <property type="match status" value="1"/>
</dbReference>
<organism evidence="2 3">
    <name type="scientific">Variovorax paradoxus</name>
    <dbReference type="NCBI Taxonomy" id="34073"/>
    <lineage>
        <taxon>Bacteria</taxon>
        <taxon>Pseudomonadati</taxon>
        <taxon>Pseudomonadota</taxon>
        <taxon>Betaproteobacteria</taxon>
        <taxon>Burkholderiales</taxon>
        <taxon>Comamonadaceae</taxon>
        <taxon>Variovorax</taxon>
    </lineage>
</organism>
<accession>A0AA91ICH7</accession>
<evidence type="ECO:0000313" key="2">
    <source>
        <dbReference type="EMBL" id="OAK66178.1"/>
    </source>
</evidence>
<reference evidence="2 3" key="1">
    <citation type="submission" date="2016-03" db="EMBL/GenBank/DDBJ databases">
        <title>Genome sequence of Variovorax paradoxus KB5.</title>
        <authorList>
            <person name="Jeong H."/>
            <person name="Hong C.E."/>
            <person name="Jo S.H."/>
            <person name="Park J.M."/>
        </authorList>
    </citation>
    <scope>NUCLEOTIDE SEQUENCE [LARGE SCALE GENOMIC DNA]</scope>
    <source>
        <strain evidence="2 3">KB5</strain>
    </source>
</reference>
<proteinExistence type="predicted"/>
<dbReference type="EMBL" id="LVHG01000027">
    <property type="protein sequence ID" value="OAK66178.1"/>
    <property type="molecule type" value="Genomic_DNA"/>
</dbReference>
<protein>
    <recommendedName>
        <fullName evidence="1">Phage tail assembly chaperone-like domain-containing protein</fullName>
    </recommendedName>
</protein>
<name>A0AA91ICH7_VARPD</name>
<gene>
    <name evidence="2" type="ORF">A3K87_09910</name>
</gene>
<feature type="domain" description="Phage tail assembly chaperone-like" evidence="1">
    <location>
        <begin position="6"/>
        <end position="64"/>
    </location>
</feature>
<dbReference type="Proteomes" id="UP000077852">
    <property type="component" value="Unassembled WGS sequence"/>
</dbReference>
<evidence type="ECO:0000313" key="3">
    <source>
        <dbReference type="Proteomes" id="UP000077852"/>
    </source>
</evidence>
<comment type="caution">
    <text evidence="2">The sequence shown here is derived from an EMBL/GenBank/DDBJ whole genome shotgun (WGS) entry which is preliminary data.</text>
</comment>
<dbReference type="AlphaFoldDB" id="A0AA91ICH7"/>
<sequence length="65" mass="7077">MDATTAVAQRDALLADATLRMGPLLDATPAEVVSLKAWRQYRVALNRIEQQAGFPASIDWPKAPV</sequence>
<evidence type="ECO:0000259" key="1">
    <source>
        <dbReference type="Pfam" id="PF16778"/>
    </source>
</evidence>